<name>A0A382QW85_9ZZZZ</name>
<gene>
    <name evidence="1" type="ORF">METZ01_LOCUS341979</name>
</gene>
<proteinExistence type="predicted"/>
<reference evidence="1" key="1">
    <citation type="submission" date="2018-05" db="EMBL/GenBank/DDBJ databases">
        <authorList>
            <person name="Lanie J.A."/>
            <person name="Ng W.-L."/>
            <person name="Kazmierczak K.M."/>
            <person name="Andrzejewski T.M."/>
            <person name="Davidsen T.M."/>
            <person name="Wayne K.J."/>
            <person name="Tettelin H."/>
            <person name="Glass J.I."/>
            <person name="Rusch D."/>
            <person name="Podicherti R."/>
            <person name="Tsui H.-C.T."/>
            <person name="Winkler M.E."/>
        </authorList>
    </citation>
    <scope>NUCLEOTIDE SEQUENCE</scope>
</reference>
<accession>A0A382QW85</accession>
<dbReference type="EMBL" id="UINC01117001">
    <property type="protein sequence ID" value="SVC89125.1"/>
    <property type="molecule type" value="Genomic_DNA"/>
</dbReference>
<protein>
    <submittedName>
        <fullName evidence="1">Uncharacterized protein</fullName>
    </submittedName>
</protein>
<dbReference type="AlphaFoldDB" id="A0A382QW85"/>
<evidence type="ECO:0000313" key="1">
    <source>
        <dbReference type="EMBL" id="SVC89125.1"/>
    </source>
</evidence>
<sequence>MILAIAFAIAWITKPNLRQRIERPKHLFAEQLKRYDQQYRESTQKSDGPLK</sequence>
<organism evidence="1">
    <name type="scientific">marine metagenome</name>
    <dbReference type="NCBI Taxonomy" id="408172"/>
    <lineage>
        <taxon>unclassified sequences</taxon>
        <taxon>metagenomes</taxon>
        <taxon>ecological metagenomes</taxon>
    </lineage>
</organism>